<dbReference type="PANTHER" id="PTHR48103">
    <property type="entry name" value="MIDASIN-RELATED"/>
    <property type="match status" value="1"/>
</dbReference>
<keyword evidence="5" id="KW-0597">Phosphoprotein</keyword>
<dbReference type="InterPro" id="IPR036465">
    <property type="entry name" value="vWFA_dom_sf"/>
</dbReference>
<keyword evidence="7 10" id="KW-0067">ATP-binding</keyword>
<feature type="compositionally biased region" description="Acidic residues" evidence="11">
    <location>
        <begin position="4257"/>
        <end position="4279"/>
    </location>
</feature>
<comment type="subcellular location">
    <subcellularLocation>
        <location evidence="1">Nucleus</location>
        <location evidence="1">Nucleolus</location>
    </subcellularLocation>
    <subcellularLocation>
        <location evidence="2">Nucleus</location>
        <location evidence="2">Nucleoplasm</location>
    </subcellularLocation>
</comment>
<dbReference type="CDD" id="cd00009">
    <property type="entry name" value="AAA"/>
    <property type="match status" value="2"/>
</dbReference>
<organism evidence="13 14">
    <name type="scientific">Elsinoe australis</name>
    <dbReference type="NCBI Taxonomy" id="40998"/>
    <lineage>
        <taxon>Eukaryota</taxon>
        <taxon>Fungi</taxon>
        <taxon>Dikarya</taxon>
        <taxon>Ascomycota</taxon>
        <taxon>Pezizomycotina</taxon>
        <taxon>Dothideomycetes</taxon>
        <taxon>Dothideomycetidae</taxon>
        <taxon>Myriangiales</taxon>
        <taxon>Elsinoaceae</taxon>
        <taxon>Elsinoe</taxon>
    </lineage>
</organism>
<feature type="compositionally biased region" description="Acidic residues" evidence="11">
    <location>
        <begin position="4181"/>
        <end position="4195"/>
    </location>
</feature>
<feature type="compositionally biased region" description="Basic and acidic residues" evidence="11">
    <location>
        <begin position="4280"/>
        <end position="4291"/>
    </location>
</feature>
<dbReference type="Proteomes" id="UP000308133">
    <property type="component" value="Unassembled WGS sequence"/>
</dbReference>
<dbReference type="InterPro" id="IPR012099">
    <property type="entry name" value="Midasin"/>
</dbReference>
<dbReference type="Pfam" id="PF17867">
    <property type="entry name" value="AAA_lid_7"/>
    <property type="match status" value="3"/>
</dbReference>
<feature type="compositionally biased region" description="Acidic residues" evidence="11">
    <location>
        <begin position="4309"/>
        <end position="4351"/>
    </location>
</feature>
<feature type="compositionally biased region" description="Basic and acidic residues" evidence="11">
    <location>
        <begin position="4208"/>
        <end position="4256"/>
    </location>
</feature>
<feature type="compositionally biased region" description="Acidic residues" evidence="11">
    <location>
        <begin position="4461"/>
        <end position="4475"/>
    </location>
</feature>
<evidence type="ECO:0000256" key="11">
    <source>
        <dbReference type="SAM" id="MobiDB-lite"/>
    </source>
</evidence>
<dbReference type="FunFam" id="3.40.50.300:FF:000142">
    <property type="entry name" value="Midasin"/>
    <property type="match status" value="1"/>
</dbReference>
<sequence length="4966" mass="552608">MDISASLAALTARLDDLPQDLQVLVDQRTHTDLPKLVAQFLLAERCTDFLISCCSVELLTDVCGRILESNTADGNQLSTQIALASILPFASVFGESAHKTLNGKDFQDAVLIQANGREFQYLISLIRLLHFDHDHFSEIVPLQTLDSFSRHPEAGVRYLAARTLSLALGASDRATQYIAAKRTGSVEPTGPYGQSPSFRHALEPISVNYRFLAMWEQQRYQHIKSSTDRLQHASPLSSINVQISDAVVQLGGVLLPRPLIPVTSNSNRLPAPIATPSTNKNLAALAHALKRQGPILVIGQAGAGKTTLLRHAANVFGKIEDMITLHLNEQSDAKTLIGIYTTGATPGSFIWQSGVLTKAVIEGRWILIEDLERAPNEVLSVLLPLIERRELAIPGRDQVVKAALGFRILATIRTSEDHKGKEFNPASTLLGLRHWNQIRFESPTTSELASIVDGTFPHISMYTSSFMKTFEDLQALQKGTKRSTQGRSATLRPISPREVLGWAARVSSLVGTRETIDREIEDQIFLSALDCFAGFLPDGPAKDDYANCIAQNCGIDPQRISHLLYDRTIPQKIQDRAVSIGSYHFSRQGVGRSITGRSKTFSMNRYTSRQVERIAAAVSSSEPLLLVGETGTGKTTSIQYLADLVGKRLTPFNMSQQSESGDLLGGFKPINTRTIVIPLQDEFDHLFKSTFPTKVLLKNQPFLDLLSKCLAKQQWLRVCKCWQKAWSMVQGLRRSRSVSASEQGTGGDSTPHKRRRLDSPLSGDLDARWEKFHAAAKDVEARLASGSDDAVAFSFVEGAVVKAAREGDWVLLDEINLASPDTLEALADLFDKSPSIMLTEAGSAQRVQAHPEFRIFAAMNPATDVGKKDLPLGIRSRFTELYVESPERDIQSLQQIVQTYLGPSEVALSETASRLHQEIQSMCESGALVDGAGQQPHFSLRTLTRVLLFARDIAGQCSLRRALHEGFSMSYLTMLDAVSEQQVMPVIDKHFYGKNKKQMNELRTSMTRPSGIPDNELIHLGPYWLRKGAVAPEPQVHYIKTPSVQRNLDKLIRASMTRRFPILLQGPTSSGKTSMVEYLAKESGHKFVRINNHEHTDLQEYLGSYVSGRDGKLFFQEGLLVQAIREGHWIVLDELNLAPTDVLEALNRLLDDNRELLIPDTQEIIRPHPSFMIFATQNPAGIYGGRKMLSRAFRNRFLELHFDDIPVDELQTILVARSQKAPSWCELIVKVYRELSLIRQEGKVFEQKGFATLRDLFRWALRPADTAQDLAYNGFMLLAERCRKPEERDEVKRVIEKVVGAKAYKLAIDENTLYDRLTASPSNNTSVVWTKAMKRLYSLVSSAIANNEPVLLVGETGCGKTTVCQVIAEAKKQHLHIVNAHQNTETGDLIGAQRPARNRAAVEQTLISLLNDFPDSAVRTSLHTLGLDAALKKIDQMDESQANGHSEGLAAIKHAQGELKVLFEWSDGSLIEAMKKGEPFLLDEISLADDSVLERLNSVLEPSRSILLAEKGTLDSFVTAAEGFQFFATMNPGGDYGKKELSPALRNRFTEIWVPALSDTNDVLQVVQAKLRVDGFARPMLEFAQWFQQKYNIGASSCVHIRDLLAWAEFANTFGDGQGQEVGFRHGAAMVYLDSLGANPSGMVAIEDRNVHEERKSCIEALQRLGSVSCDDLYARQTTFVSDTDNQSPATMFLSTVLGQFDDAEFLHTSTTAGNAVRVARALRLSKPILIEGAPGVGKTTLVADMAKCAGIPLTRINLSEQTDLMDLFGSDVPTEGDGLATFAWRDASFLRAMKKGEWVLLDEMNLASQSILEGLNACLDHRGEVYIPELNQTFQRHPDFRLFAAQNPHHQGGGRKGLPASFVNRFTVVYAEILQRDDLLRICCRSYSDLPTADVKKVVQIVDVVNTLVERKILGSLGAPWEFNLRDSKRWLELVSHPEALLGAANIDHVFSTSIVQRFRTAKDRKLALEYALSHLTEDDDGLDERFDGSGLENGSISHDLFHNITEQHFQVGLGILPRHTSSTITRKRLFERYDITHHLEILESVMLCMQKNWPVLLVGASGCGKTTLIDHLAKTVGADLSTFSINADIDSMDLVGGYEQHDPLRLVHDIGKRLLELVRFIILGQASGESISAQAIAVWQRAADMSSTADCPSTKDLRQVHDWLTQYQATISADQQALATSLINSINQLISGEEQDVQARFEWLDGILIRAMQKGEWLVLDNANLCSPAALDRLNSLLEPNGKLIINEHTEADGQARVVTAHPNFRIILTMDPKHGELSRALRNRCVEVFMSDWEGDVSQDAVRYNDAQLDRLNLLSLLQGRVAEQCADEVAIVADHLAKEDASIYHSAFQAEIKKGLLNFSMTAEQSDSQKYGPFNSHMVDLIAGLQKTEFDKVERTTVYDRLLTLHPLNNIVPPLAAASHDDAERSRSVKRLFGQGLVWRLTLESVRMEKALEAVRAAYRPGKRQSRLHTSSAEPERSGIYGALATIKDIIDFDLLSDEGQQRIAAAYEWNGRNNVLNTDRGLARYPVQYCDIIKSLDEVQWLWWDIHHYASSTVAPDVAISCLGQELESALSCSRSLRTIGRFKSSAIEAISMLGSPLSRSASEGVTALWKSFRPISPGSEDALTFMYRLEGLARDFDRYITEASIPLDDIIQLRMSFVRTFAVALNSARADLGALSLMENVVTELKHATEEGAVQDAADTHCRTAFLGLIRHIDIIHAQNPSYAERYGDKLVQSAYHFAGRSTLSVVHFGGQEKDMTNVGQMSDTMKLLIHYAGRPLAKVDASVPDRGLGPQLLSDMRMVHLVPIRDLKTLDAELKTLGRLVATNTHNLAMDHGCHLHMVLHDTLRDTLSSFKKCSDIFSSIFAEHLKDVVDSNATVPMEDIADADRIMERNFLMGPSSRVGKIILDAFREPACYFHTFVDFSPSPENSLLLAQAWIMFSIGCIELYIPSTPYDPAVAALLSRELHARHTESVKNELAALQTFEKSFTGASTSTRIVMAELRLKNLSANEPPEPKVWRSPTSSIDALLSLFKSVRELLRPYAKLLEQPKSLKRLVEGFRDVQDLAAPLLGFLSCLEIGLDLYESVQQRDSSDSSSMRIERIVPLAGAPDQSFKLIDAVESWSKPEQQSSMSSIAFLKSLHLSTRISPHRFQEIHGMNGVHKLLGHVHLDWKQRLEKEQIENAAKSSMYKYTGGDEVEDEAAEEEFAQMFPDYESNAVVQEEIKLNYQAQAPLFADTLSLMFENATDPKIALLDVLDHMSSKEHFHSKESRSIMAADGMLPLAIRQLDRQIATLKDTGNQPTNMYNIYTDPNIKQVQIMTSLVGKVRTRFSTIQKAWPEHATLGDVLQTCKELLEFAHTEPLMKIITKLEKLYDHIHEWQTVASKEFSAENLYNNITDIIVSWRQLELSTWSRMLDQEAKRCEDDAKAWFFVAYESIVAGTEQFHDFSEGLHAYLLELLKTLDTFFRSTGLAQYGSRLQIVETLQKLVDGTDHLCEESKQLLSGSLSNFLAYFKRFQQPAETAIATGRKALDADMKNVIQMASWKDRNILSLKQSAKTSHRKLFKVIRKFRALLNRPIDSLISAGVPDVALVDASNASTLAIVHSGPEAYRESLSVARNICEEMLLDWQQLPARFRNVEATVRVITSLSNQPQDRLEGSYEVSSWVKDTLNTAEMLRKATPTLMTEEGKATAQYLKSRKRGLFADVLKTARIMGFKSNLSTDVLAEQNSMIAVLTSSSSYPANGSAGKSEHHLHQLLHLMPQVRESGRQHNEDLTGAEVGRSIALIESMLHNVAIQRNVVSSDINHAHSLSTALDVLQHLAAVQDPESTVDQPHLERVKDCMTSLITVLETASDLTAAHFRLAEENGTEQLRTLEGLTWRLRSGFQQMTQIPALPERIHCKQSLDSTASNKALVAEVKDQLESMMEDNPPLGPLLSQVIQWTDTKRWTTNEQLKQQAISLADFQQNVCSTLDHVLAAIETVPKTLDKLPASAESPSWLIEEASTLATALDKLRVSETTARLNSLLSSLHRLPQSDQKLAIAFLITVSPIFIQYQSTHAQLTERLLNLHAATTGMAAQLAKMYVNLARDGFCAPKEKDPEPSKDNDGVEAGTGLGEGEGAEDISKDIGDDEDLTELAQEKNQEKEGGDEIEDEQDAVDMADQEMEGEMGEQEKREEEGEDGEEGEEKDAESEAGSVDDLGEGTVDEKMWDDGGKQDAEKEQEADKADGTKDEEMAAAGEEKKQEKKEQKDGDEAGDEEAEEEQVGAEEDENGENPEAERADPTMKDEENLDLPDDIEMEGQKQDDDVDDDLDMMDEDPLDAEEGGKDDEDGGKETEDQEGVEDEEPVNDVPDQVENRELSEDDMDQETNEAGETAEEVEQEEDNENVLQDNRPDESTAADQTAPSDAQGNGLDEEQPQDKEDQEAQAGAAQRPQGAQGDESETQEASGAQGQRGETDEQDAAADQDSEATEAQERFKKLGDAMEKWYHQQRQIQDAQRREERDRERTKDKDAEMEDVEFEHLSDEEDEGDTQALGAAREDEATAIDEEAGTTVNEQERTDQFPQDSAEQPRNDNEDVQMADAEFPDREQAQPERAEDQQKAFVGEYHEPITTDDRTRDVSVDPSDSPDADLDATTQQLQTAALSPTATSDLSPDSALALWNTHLTRVLPHSLQLQEQLRLILHPTSSTKLRGDFRTGKRLNIKRIIPYIASNYKRDKIWLRRSVPSKREYQIVIALDDSRSMDESGAGTMALDTVAMVGRALGMLEAGELSVVGFGKEIKVPVAFGESLSGEKGGELVRELRFEQSGTDVKALLRRTGEMFEEARGRRRGGADRGQTWQLMLIVGDGVFDDEEGVRRMERSLREQGVMVVFIIVDAYAAPSGGKGAMDMDGKSKGKEVKQSIVDLKRPRFYKDADDRPQVEISRYIETFPFRYYLIVRDVAELPNVLASALRQWFSEVAESG</sequence>
<evidence type="ECO:0000256" key="4">
    <source>
        <dbReference type="ARBA" id="ARBA00017143"/>
    </source>
</evidence>
<dbReference type="Pfam" id="PF21108">
    <property type="entry name" value="MDN1_4th"/>
    <property type="match status" value="1"/>
</dbReference>
<dbReference type="Pfam" id="PF17865">
    <property type="entry name" value="AAA_lid_5"/>
    <property type="match status" value="1"/>
</dbReference>
<evidence type="ECO:0000256" key="3">
    <source>
        <dbReference type="ARBA" id="ARBA00007188"/>
    </source>
</evidence>
<keyword evidence="6 10" id="KW-0547">Nucleotide-binding</keyword>
<feature type="compositionally biased region" description="Acidic residues" evidence="11">
    <location>
        <begin position="4516"/>
        <end position="4534"/>
    </location>
</feature>
<evidence type="ECO:0000256" key="9">
    <source>
        <dbReference type="ARBA" id="ARBA00023242"/>
    </source>
</evidence>
<protein>
    <recommendedName>
        <fullName evidence="4 10">Midasin</fullName>
    </recommendedName>
</protein>
<feature type="compositionally biased region" description="Acidic residues" evidence="11">
    <location>
        <begin position="4416"/>
        <end position="4428"/>
    </location>
</feature>
<dbReference type="PANTHER" id="PTHR48103:SF2">
    <property type="entry name" value="MIDASIN"/>
    <property type="match status" value="1"/>
</dbReference>
<feature type="compositionally biased region" description="Basic and acidic residues" evidence="11">
    <location>
        <begin position="4588"/>
        <end position="4624"/>
    </location>
</feature>
<keyword evidence="9 10" id="KW-0539">Nucleus</keyword>
<evidence type="ECO:0000256" key="5">
    <source>
        <dbReference type="ARBA" id="ARBA00022553"/>
    </source>
</evidence>
<dbReference type="SUPFAM" id="SSF52540">
    <property type="entry name" value="P-loop containing nucleoside triphosphate hydrolases"/>
    <property type="match status" value="6"/>
</dbReference>
<evidence type="ECO:0000313" key="13">
    <source>
        <dbReference type="EMBL" id="TKX18904.1"/>
    </source>
</evidence>
<dbReference type="InterPro" id="IPR027417">
    <property type="entry name" value="P-loop_NTPase"/>
</dbReference>
<dbReference type="FunFam" id="3.40.50.300:FF:000712">
    <property type="entry name" value="Midasin"/>
    <property type="match status" value="1"/>
</dbReference>
<feature type="region of interest" description="Disordered" evidence="11">
    <location>
        <begin position="4098"/>
        <end position="4635"/>
    </location>
</feature>
<feature type="compositionally biased region" description="Acidic residues" evidence="11">
    <location>
        <begin position="4152"/>
        <end position="4173"/>
    </location>
</feature>
<dbReference type="Gene3D" id="3.40.50.300">
    <property type="entry name" value="P-loop containing nucleotide triphosphate hydrolases"/>
    <property type="match status" value="6"/>
</dbReference>
<dbReference type="InterPro" id="IPR041190">
    <property type="entry name" value="Midasin_AAA_lid_5"/>
</dbReference>
<evidence type="ECO:0000256" key="2">
    <source>
        <dbReference type="ARBA" id="ARBA00004642"/>
    </source>
</evidence>
<dbReference type="PROSITE" id="PS50234">
    <property type="entry name" value="VWFA"/>
    <property type="match status" value="1"/>
</dbReference>
<keyword evidence="8 10" id="KW-0143">Chaperone</keyword>
<reference evidence="13 14" key="1">
    <citation type="submission" date="2018-02" db="EMBL/GenBank/DDBJ databases">
        <title>Draft genome sequences of Elsinoe sp., causing black scab on jojoba.</title>
        <authorList>
            <person name="Stodart B."/>
            <person name="Jeffress S."/>
            <person name="Ash G."/>
            <person name="Arun Chinnappa K."/>
        </authorList>
    </citation>
    <scope>NUCLEOTIDE SEQUENCE [LARGE SCALE GENOMIC DNA]</scope>
    <source>
        <strain evidence="13 14">Hillstone_2</strain>
    </source>
</reference>
<dbReference type="EMBL" id="PTQR01000123">
    <property type="protein sequence ID" value="TKX18904.1"/>
    <property type="molecule type" value="Genomic_DNA"/>
</dbReference>
<dbReference type="PIRSF" id="PIRSF010340">
    <property type="entry name" value="Midasin"/>
    <property type="match status" value="1"/>
</dbReference>
<dbReference type="InterPro" id="IPR011704">
    <property type="entry name" value="ATPase_dyneun-rel_AAA"/>
</dbReference>
<dbReference type="GO" id="GO:0030687">
    <property type="term" value="C:preribosome, large subunit precursor"/>
    <property type="evidence" value="ECO:0007669"/>
    <property type="project" value="TreeGrafter"/>
</dbReference>
<evidence type="ECO:0000256" key="1">
    <source>
        <dbReference type="ARBA" id="ARBA00004604"/>
    </source>
</evidence>
<dbReference type="Gene3D" id="3.40.50.410">
    <property type="entry name" value="von Willebrand factor, type A domain"/>
    <property type="match status" value="1"/>
</dbReference>
<dbReference type="GO" id="GO:0005730">
    <property type="term" value="C:nucleolus"/>
    <property type="evidence" value="ECO:0007669"/>
    <property type="project" value="UniProtKB-SubCell"/>
</dbReference>
<feature type="compositionally biased region" description="Basic and acidic residues" evidence="11">
    <location>
        <begin position="4500"/>
        <end position="4515"/>
    </location>
</feature>
<comment type="similarity">
    <text evidence="3 10">Belongs to the midasin family.</text>
</comment>
<evidence type="ECO:0000256" key="6">
    <source>
        <dbReference type="ARBA" id="ARBA00022741"/>
    </source>
</evidence>
<proteinExistence type="inferred from homology"/>
<dbReference type="GO" id="GO:0000027">
    <property type="term" value="P:ribosomal large subunit assembly"/>
    <property type="evidence" value="ECO:0007669"/>
    <property type="project" value="InterPro"/>
</dbReference>
<dbReference type="InterPro" id="IPR040848">
    <property type="entry name" value="AAA_lid_7"/>
</dbReference>
<dbReference type="GO" id="GO:0016887">
    <property type="term" value="F:ATP hydrolysis activity"/>
    <property type="evidence" value="ECO:0007669"/>
    <property type="project" value="InterPro"/>
</dbReference>
<dbReference type="GO" id="GO:0000055">
    <property type="term" value="P:ribosomal large subunit export from nucleus"/>
    <property type="evidence" value="ECO:0007669"/>
    <property type="project" value="TreeGrafter"/>
</dbReference>
<dbReference type="GO" id="GO:0005654">
    <property type="term" value="C:nucleoplasm"/>
    <property type="evidence" value="ECO:0007669"/>
    <property type="project" value="UniProtKB-SubCell"/>
</dbReference>
<feature type="compositionally biased region" description="Basic and acidic residues" evidence="11">
    <location>
        <begin position="4141"/>
        <end position="4151"/>
    </location>
</feature>
<evidence type="ECO:0000259" key="12">
    <source>
        <dbReference type="PROSITE" id="PS50234"/>
    </source>
</evidence>
<dbReference type="InterPro" id="IPR003593">
    <property type="entry name" value="AAA+_ATPase"/>
</dbReference>
<gene>
    <name evidence="13" type="ORF">C1H76_8793</name>
</gene>
<feature type="compositionally biased region" description="Polar residues" evidence="11">
    <location>
        <begin position="4402"/>
        <end position="4412"/>
    </location>
</feature>
<feature type="compositionally biased region" description="Basic and acidic residues" evidence="11">
    <location>
        <begin position="4098"/>
        <end position="4110"/>
    </location>
</feature>
<dbReference type="SMART" id="SM00382">
    <property type="entry name" value="AAA"/>
    <property type="match status" value="6"/>
</dbReference>
<feature type="compositionally biased region" description="Acidic residues" evidence="11">
    <location>
        <begin position="4364"/>
        <end position="4389"/>
    </location>
</feature>
<dbReference type="FunFam" id="3.40.50.300:FF:001368">
    <property type="entry name" value="Midasin"/>
    <property type="match status" value="1"/>
</dbReference>
<dbReference type="InterPro" id="IPR048617">
    <property type="entry name" value="MDN1_AAA_lid_4"/>
</dbReference>
<evidence type="ECO:0000313" key="14">
    <source>
        <dbReference type="Proteomes" id="UP000308133"/>
    </source>
</evidence>
<dbReference type="Pfam" id="PF07728">
    <property type="entry name" value="AAA_5"/>
    <property type="match status" value="9"/>
</dbReference>
<comment type="caution">
    <text evidence="13">The sequence shown here is derived from an EMBL/GenBank/DDBJ whole genome shotgun (WGS) entry which is preliminary data.</text>
</comment>
<evidence type="ECO:0000256" key="8">
    <source>
        <dbReference type="ARBA" id="ARBA00023186"/>
    </source>
</evidence>
<evidence type="ECO:0000256" key="10">
    <source>
        <dbReference type="PIRNR" id="PIRNR010340"/>
    </source>
</evidence>
<accession>A0A4U7ATH3</accession>
<dbReference type="InterPro" id="IPR002035">
    <property type="entry name" value="VWF_A"/>
</dbReference>
<evidence type="ECO:0000256" key="7">
    <source>
        <dbReference type="ARBA" id="ARBA00022840"/>
    </source>
</evidence>
<feature type="compositionally biased region" description="Acidic residues" evidence="11">
    <location>
        <begin position="4292"/>
        <end position="4302"/>
    </location>
</feature>
<feature type="compositionally biased region" description="Low complexity" evidence="11">
    <location>
        <begin position="4429"/>
        <end position="4442"/>
    </location>
</feature>
<feature type="region of interest" description="Disordered" evidence="11">
    <location>
        <begin position="737"/>
        <end position="761"/>
    </location>
</feature>
<dbReference type="SUPFAM" id="SSF53300">
    <property type="entry name" value="vWA-like"/>
    <property type="match status" value="1"/>
</dbReference>
<name>A0A4U7ATH3_9PEZI</name>
<dbReference type="FunFam" id="3.40.50.300:FF:000582">
    <property type="entry name" value="Midasin"/>
    <property type="match status" value="1"/>
</dbReference>
<feature type="compositionally biased region" description="Basic and acidic residues" evidence="11">
    <location>
        <begin position="4476"/>
        <end position="4491"/>
    </location>
</feature>
<dbReference type="GO" id="GO:0005524">
    <property type="term" value="F:ATP binding"/>
    <property type="evidence" value="ECO:0007669"/>
    <property type="project" value="UniProtKB-KW"/>
</dbReference>
<feature type="domain" description="VWFA" evidence="12">
    <location>
        <begin position="4735"/>
        <end position="4955"/>
    </location>
</feature>
<comment type="function">
    <text evidence="10">Nuclear chaperone required for maturation and nuclear export of pre-60S ribosome subunits.</text>
</comment>